<gene>
    <name evidence="1" type="ORF">DVH24_034972</name>
</gene>
<accession>A0A498IJA2</accession>
<sequence>MFYNVDMRINHEAFWELIDFGFHRNSEVKLVRVRAIPMMGDPLGSFRKQNRGGVVGPKADNIVIRRSRARDVLGAESGCDNLVSEPIPDRMCADKDVRPLNHEGVVGPKVDNIVIRRSRARDVLGVRVRITRHFVNSLTSEFIGTPKLSEFPKEQSHDG</sequence>
<evidence type="ECO:0000313" key="1">
    <source>
        <dbReference type="EMBL" id="RXH81551.1"/>
    </source>
</evidence>
<reference evidence="1 2" key="1">
    <citation type="submission" date="2018-10" db="EMBL/GenBank/DDBJ databases">
        <title>A high-quality apple genome assembly.</title>
        <authorList>
            <person name="Hu J."/>
        </authorList>
    </citation>
    <scope>NUCLEOTIDE SEQUENCE [LARGE SCALE GENOMIC DNA]</scope>
    <source>
        <strain evidence="2">cv. HFTH1</strain>
        <tissue evidence="1">Young leaf</tissue>
    </source>
</reference>
<keyword evidence="2" id="KW-1185">Reference proteome</keyword>
<name>A0A498IJA2_MALDO</name>
<dbReference type="AlphaFoldDB" id="A0A498IJA2"/>
<comment type="caution">
    <text evidence="1">The sequence shown here is derived from an EMBL/GenBank/DDBJ whole genome shotgun (WGS) entry which is preliminary data.</text>
</comment>
<dbReference type="Proteomes" id="UP000290289">
    <property type="component" value="Chromosome 12"/>
</dbReference>
<proteinExistence type="predicted"/>
<protein>
    <submittedName>
        <fullName evidence="1">Uncharacterized protein</fullName>
    </submittedName>
</protein>
<dbReference type="EMBL" id="RDQH01000338">
    <property type="protein sequence ID" value="RXH81551.1"/>
    <property type="molecule type" value="Genomic_DNA"/>
</dbReference>
<organism evidence="1 2">
    <name type="scientific">Malus domestica</name>
    <name type="common">Apple</name>
    <name type="synonym">Pyrus malus</name>
    <dbReference type="NCBI Taxonomy" id="3750"/>
    <lineage>
        <taxon>Eukaryota</taxon>
        <taxon>Viridiplantae</taxon>
        <taxon>Streptophyta</taxon>
        <taxon>Embryophyta</taxon>
        <taxon>Tracheophyta</taxon>
        <taxon>Spermatophyta</taxon>
        <taxon>Magnoliopsida</taxon>
        <taxon>eudicotyledons</taxon>
        <taxon>Gunneridae</taxon>
        <taxon>Pentapetalae</taxon>
        <taxon>rosids</taxon>
        <taxon>fabids</taxon>
        <taxon>Rosales</taxon>
        <taxon>Rosaceae</taxon>
        <taxon>Amygdaloideae</taxon>
        <taxon>Maleae</taxon>
        <taxon>Malus</taxon>
    </lineage>
</organism>
<evidence type="ECO:0000313" key="2">
    <source>
        <dbReference type="Proteomes" id="UP000290289"/>
    </source>
</evidence>